<keyword evidence="3 5" id="KW-0689">Ribosomal protein</keyword>
<dbReference type="RefSeq" id="WP_109720893.1">
    <property type="nucleotide sequence ID" value="NZ_QEQK01000011.1"/>
</dbReference>
<comment type="subunit">
    <text evidence="2 5">Part of the 50S ribosomal subunit.</text>
</comment>
<reference evidence="7 8" key="1">
    <citation type="submission" date="2018-05" db="EMBL/GenBank/DDBJ databases">
        <title>Abyssibacter profundi OUC007T gen. nov., sp. nov, a marine bacterium isolated from seawater of the Mariana Trench.</title>
        <authorList>
            <person name="Zhou S."/>
        </authorList>
    </citation>
    <scope>NUCLEOTIDE SEQUENCE [LARGE SCALE GENOMIC DNA]</scope>
    <source>
        <strain evidence="7 8">OUC007</strain>
    </source>
</reference>
<comment type="similarity">
    <text evidence="1 5">Belongs to the universal ribosomal protein uL30 family.</text>
</comment>
<evidence type="ECO:0000256" key="3">
    <source>
        <dbReference type="ARBA" id="ARBA00022980"/>
    </source>
</evidence>
<evidence type="ECO:0000259" key="6">
    <source>
        <dbReference type="Pfam" id="PF00327"/>
    </source>
</evidence>
<dbReference type="NCBIfam" id="TIGR01308">
    <property type="entry name" value="rpmD_bact"/>
    <property type="match status" value="1"/>
</dbReference>
<dbReference type="InterPro" id="IPR036919">
    <property type="entry name" value="Ribo_uL30_ferredoxin-like_sf"/>
</dbReference>
<dbReference type="PIRSF" id="PIRSF002211">
    <property type="entry name" value="Ribosomal_L30_bac-type"/>
    <property type="match status" value="1"/>
</dbReference>
<sequence length="65" mass="7310">MSSEKTIRVTLVRSLSGRLKAHQACARGLGLRRMHQTVDVITTPENMGMVRKIDYLLRVEEAVEG</sequence>
<evidence type="ECO:0000256" key="2">
    <source>
        <dbReference type="ARBA" id="ARBA00011838"/>
    </source>
</evidence>
<dbReference type="PANTHER" id="PTHR15892:SF2">
    <property type="entry name" value="LARGE RIBOSOMAL SUBUNIT PROTEIN UL30M"/>
    <property type="match status" value="1"/>
</dbReference>
<dbReference type="AlphaFoldDB" id="A0A363UIV1"/>
<gene>
    <name evidence="5" type="primary">rpmD</name>
    <name evidence="7" type="ORF">DEH80_12775</name>
</gene>
<evidence type="ECO:0000313" key="8">
    <source>
        <dbReference type="Proteomes" id="UP000251800"/>
    </source>
</evidence>
<dbReference type="OrthoDB" id="9812790at2"/>
<protein>
    <recommendedName>
        <fullName evidence="5">Large ribosomal subunit protein uL30</fullName>
    </recommendedName>
</protein>
<evidence type="ECO:0000256" key="5">
    <source>
        <dbReference type="HAMAP-Rule" id="MF_01371"/>
    </source>
</evidence>
<dbReference type="HAMAP" id="MF_01371_B">
    <property type="entry name" value="Ribosomal_uL30_B"/>
    <property type="match status" value="1"/>
</dbReference>
<proteinExistence type="inferred from homology"/>
<dbReference type="Pfam" id="PF00327">
    <property type="entry name" value="Ribosomal_L30"/>
    <property type="match status" value="1"/>
</dbReference>
<dbReference type="PANTHER" id="PTHR15892">
    <property type="entry name" value="MITOCHONDRIAL RIBOSOMAL PROTEIN L30"/>
    <property type="match status" value="1"/>
</dbReference>
<organism evidence="7 8">
    <name type="scientific">Abyssibacter profundi</name>
    <dbReference type="NCBI Taxonomy" id="2182787"/>
    <lineage>
        <taxon>Bacteria</taxon>
        <taxon>Pseudomonadati</taxon>
        <taxon>Pseudomonadota</taxon>
        <taxon>Gammaproteobacteria</taxon>
        <taxon>Chromatiales</taxon>
        <taxon>Oceanococcaceae</taxon>
        <taxon>Abyssibacter</taxon>
    </lineage>
</organism>
<name>A0A363UIV1_9GAMM</name>
<dbReference type="InterPro" id="IPR016082">
    <property type="entry name" value="Ribosomal_uL30_ferredoxin-like"/>
</dbReference>
<dbReference type="CDD" id="cd01658">
    <property type="entry name" value="Ribosomal_L30"/>
    <property type="match status" value="1"/>
</dbReference>
<dbReference type="InterPro" id="IPR005996">
    <property type="entry name" value="Ribosomal_uL30_bac-type"/>
</dbReference>
<evidence type="ECO:0000256" key="4">
    <source>
        <dbReference type="ARBA" id="ARBA00023274"/>
    </source>
</evidence>
<dbReference type="EMBL" id="QEQK01000011">
    <property type="protein sequence ID" value="PWN55351.1"/>
    <property type="molecule type" value="Genomic_DNA"/>
</dbReference>
<dbReference type="Gene3D" id="3.30.1390.20">
    <property type="entry name" value="Ribosomal protein L30, ferredoxin-like fold domain"/>
    <property type="match status" value="1"/>
</dbReference>
<dbReference type="SUPFAM" id="SSF55129">
    <property type="entry name" value="Ribosomal protein L30p/L7e"/>
    <property type="match status" value="1"/>
</dbReference>
<dbReference type="GO" id="GO:0006412">
    <property type="term" value="P:translation"/>
    <property type="evidence" value="ECO:0007669"/>
    <property type="project" value="UniProtKB-UniRule"/>
</dbReference>
<keyword evidence="4 5" id="KW-0687">Ribonucleoprotein</keyword>
<dbReference type="GO" id="GO:0022625">
    <property type="term" value="C:cytosolic large ribosomal subunit"/>
    <property type="evidence" value="ECO:0007669"/>
    <property type="project" value="TreeGrafter"/>
</dbReference>
<dbReference type="Proteomes" id="UP000251800">
    <property type="component" value="Unassembled WGS sequence"/>
</dbReference>
<comment type="caution">
    <text evidence="7">The sequence shown here is derived from an EMBL/GenBank/DDBJ whole genome shotgun (WGS) entry which is preliminary data.</text>
</comment>
<keyword evidence="8" id="KW-1185">Reference proteome</keyword>
<feature type="domain" description="Large ribosomal subunit protein uL30-like ferredoxin-like fold" evidence="6">
    <location>
        <begin position="7"/>
        <end position="56"/>
    </location>
</feature>
<accession>A0A363UIV1</accession>
<evidence type="ECO:0000313" key="7">
    <source>
        <dbReference type="EMBL" id="PWN55351.1"/>
    </source>
</evidence>
<evidence type="ECO:0000256" key="1">
    <source>
        <dbReference type="ARBA" id="ARBA00007594"/>
    </source>
</evidence>
<dbReference type="GO" id="GO:0003735">
    <property type="term" value="F:structural constituent of ribosome"/>
    <property type="evidence" value="ECO:0007669"/>
    <property type="project" value="InterPro"/>
</dbReference>